<keyword evidence="2" id="KW-1133">Transmembrane helix</keyword>
<organism evidence="3 4">
    <name type="scientific">Selenomonas timonae</name>
    <dbReference type="NCBI Taxonomy" id="2754044"/>
    <lineage>
        <taxon>Bacteria</taxon>
        <taxon>Bacillati</taxon>
        <taxon>Bacillota</taxon>
        <taxon>Negativicutes</taxon>
        <taxon>Selenomonadales</taxon>
        <taxon>Selenomonadaceae</taxon>
        <taxon>Selenomonas</taxon>
    </lineage>
</organism>
<proteinExistence type="predicted"/>
<accession>A0A7G7VHM3</accession>
<sequence length="234" mass="26877">MLIYILAILVILLLIILFRYLPRRVFLIFVTLLIVLGGIVFRIQTAERTPEPLTLEERAAIAREQELFTPWWGTYQKQIAELDRNWMRYHQILSDAKEGETDLEITYVRLVDLERDTQELRARIEQNAPPTELSNRVYDPLAVILAKTNDYAAAEQKAITLTRAAADPAAMKERNPAEQARLLELVMLRESPVALFISDEVGLIRRYFAPVSSSHEEAGERGGEQEDDEKLLDK</sequence>
<feature type="transmembrane region" description="Helical" evidence="2">
    <location>
        <begin position="26"/>
        <end position="43"/>
    </location>
</feature>
<evidence type="ECO:0000256" key="1">
    <source>
        <dbReference type="SAM" id="MobiDB-lite"/>
    </source>
</evidence>
<dbReference type="AlphaFoldDB" id="A0A7G7VHM3"/>
<feature type="region of interest" description="Disordered" evidence="1">
    <location>
        <begin position="212"/>
        <end position="234"/>
    </location>
</feature>
<feature type="transmembrane region" description="Helical" evidence="2">
    <location>
        <begin position="6"/>
        <end position="21"/>
    </location>
</feature>
<protein>
    <submittedName>
        <fullName evidence="3">Uncharacterized protein</fullName>
    </submittedName>
</protein>
<dbReference type="RefSeq" id="WP_185979786.1">
    <property type="nucleotide sequence ID" value="NZ_CP060204.1"/>
</dbReference>
<dbReference type="Proteomes" id="UP000515480">
    <property type="component" value="Chromosome"/>
</dbReference>
<keyword evidence="4" id="KW-1185">Reference proteome</keyword>
<feature type="compositionally biased region" description="Basic and acidic residues" evidence="1">
    <location>
        <begin position="214"/>
        <end position="224"/>
    </location>
</feature>
<keyword evidence="2" id="KW-0812">Transmembrane</keyword>
<keyword evidence="2" id="KW-0472">Membrane</keyword>
<evidence type="ECO:0000256" key="2">
    <source>
        <dbReference type="SAM" id="Phobius"/>
    </source>
</evidence>
<name>A0A7G7VHM3_9FIRM</name>
<gene>
    <name evidence="3" type="ORF">H1B31_06860</name>
</gene>
<feature type="compositionally biased region" description="Acidic residues" evidence="1">
    <location>
        <begin position="225"/>
        <end position="234"/>
    </location>
</feature>
<dbReference type="EMBL" id="CP060204">
    <property type="protein sequence ID" value="QNH53616.1"/>
    <property type="molecule type" value="Genomic_DNA"/>
</dbReference>
<evidence type="ECO:0000313" key="3">
    <source>
        <dbReference type="EMBL" id="QNH53616.1"/>
    </source>
</evidence>
<reference evidence="3 4" key="1">
    <citation type="submission" date="2020-07" db="EMBL/GenBank/DDBJ databases">
        <title>Complete genome and description of Selenomonas timonensis sp. nov., a new bacterium isolated from a gingivitis subject.</title>
        <authorList>
            <person name="Antezack A."/>
        </authorList>
    </citation>
    <scope>NUCLEOTIDE SEQUENCE [LARGE SCALE GENOMIC DNA]</scope>
    <source>
        <strain evidence="3 4">Marseille-Q3039</strain>
    </source>
</reference>
<dbReference type="KEGG" id="stim:H1B31_06860"/>
<evidence type="ECO:0000313" key="4">
    <source>
        <dbReference type="Proteomes" id="UP000515480"/>
    </source>
</evidence>